<dbReference type="InterPro" id="IPR011907">
    <property type="entry name" value="RNase_III"/>
</dbReference>
<dbReference type="SUPFAM" id="SSF54768">
    <property type="entry name" value="dsRNA-binding domain-like"/>
    <property type="match status" value="1"/>
</dbReference>
<dbReference type="PROSITE" id="PS50142">
    <property type="entry name" value="RNASE_3_2"/>
    <property type="match status" value="1"/>
</dbReference>
<sequence length="341" mass="38506">MLGRQRRWLVDAVRVRRRGCVRTWASQADGASSNPLNAVEFRIQRHVETKDLTEHEALPTHHLLSPQKNDAWKVVKLEDLQHVTIPPTWEADLEELQERIGVRFHDVTHLKTALVHHGALTETSIPSDVVTQRLSNRSLEFLGDSILGMAIASYVFQSQPHYQEGQLTRFKAILVNNATLSRVAVFDLQIDRLILVAQEMDLSKPSQEKWYLKGRSTIQAGAVEALIAAVYVDQGLERALTFVNEYILPSAIKYATEEHTWQPVVQLQNLLQAHGYGHPVYTRIPAPSTNKVFEMQLVVRDEVILTGKGSSYREARVNAAEAGYHYYSALLASGKDKSLQE</sequence>
<evidence type="ECO:0000256" key="6">
    <source>
        <dbReference type="PROSITE-ProRule" id="PRU00266"/>
    </source>
</evidence>
<dbReference type="InterPro" id="IPR000999">
    <property type="entry name" value="RNase_III_dom"/>
</dbReference>
<dbReference type="Gene3D" id="1.10.1520.10">
    <property type="entry name" value="Ribonuclease III domain"/>
    <property type="match status" value="1"/>
</dbReference>
<feature type="domain" description="DRBM" evidence="7">
    <location>
        <begin position="262"/>
        <end position="329"/>
    </location>
</feature>
<evidence type="ECO:0000259" key="7">
    <source>
        <dbReference type="PROSITE" id="PS50137"/>
    </source>
</evidence>
<evidence type="ECO:0000259" key="8">
    <source>
        <dbReference type="PROSITE" id="PS50142"/>
    </source>
</evidence>
<organism evidence="9 10">
    <name type="scientific">Pythium oligandrum</name>
    <name type="common">Mycoparasitic fungus</name>
    <dbReference type="NCBI Taxonomy" id="41045"/>
    <lineage>
        <taxon>Eukaryota</taxon>
        <taxon>Sar</taxon>
        <taxon>Stramenopiles</taxon>
        <taxon>Oomycota</taxon>
        <taxon>Peronosporomycetes</taxon>
        <taxon>Pythiales</taxon>
        <taxon>Pythiaceae</taxon>
        <taxon>Pythium</taxon>
    </lineage>
</organism>
<dbReference type="Pfam" id="PF00035">
    <property type="entry name" value="dsrm"/>
    <property type="match status" value="1"/>
</dbReference>
<dbReference type="SMART" id="SM00358">
    <property type="entry name" value="DSRM"/>
    <property type="match status" value="1"/>
</dbReference>
<accession>A0A8K1CQJ0</accession>
<dbReference type="Pfam" id="PF14622">
    <property type="entry name" value="Ribonucleas_3_3"/>
    <property type="match status" value="1"/>
</dbReference>
<dbReference type="CDD" id="cd00593">
    <property type="entry name" value="RIBOc"/>
    <property type="match status" value="1"/>
</dbReference>
<evidence type="ECO:0000313" key="10">
    <source>
        <dbReference type="Proteomes" id="UP000794436"/>
    </source>
</evidence>
<gene>
    <name evidence="9" type="ORF">Poli38472_007451</name>
</gene>
<proteinExistence type="inferred from homology"/>
<dbReference type="PROSITE" id="PS50137">
    <property type="entry name" value="DS_RBD"/>
    <property type="match status" value="1"/>
</dbReference>
<dbReference type="SUPFAM" id="SSF69065">
    <property type="entry name" value="RNase III domain-like"/>
    <property type="match status" value="1"/>
</dbReference>
<feature type="domain" description="RNase III" evidence="8">
    <location>
        <begin position="93"/>
        <end position="235"/>
    </location>
</feature>
<evidence type="ECO:0000256" key="4">
    <source>
        <dbReference type="ARBA" id="ARBA00022801"/>
    </source>
</evidence>
<protein>
    <submittedName>
        <fullName evidence="9">Uncharacterized protein</fullName>
    </submittedName>
</protein>
<dbReference type="InterPro" id="IPR036389">
    <property type="entry name" value="RNase_III_sf"/>
</dbReference>
<dbReference type="SMART" id="SM00535">
    <property type="entry name" value="RIBOc"/>
    <property type="match status" value="1"/>
</dbReference>
<evidence type="ECO:0000256" key="5">
    <source>
        <dbReference type="ARBA" id="ARBA00022884"/>
    </source>
</evidence>
<dbReference type="Proteomes" id="UP000794436">
    <property type="component" value="Unassembled WGS sequence"/>
</dbReference>
<evidence type="ECO:0000256" key="2">
    <source>
        <dbReference type="ARBA" id="ARBA00022722"/>
    </source>
</evidence>
<keyword evidence="2" id="KW-0540">Nuclease</keyword>
<keyword evidence="5 6" id="KW-0694">RNA-binding</keyword>
<comment type="similarity">
    <text evidence="1">Belongs to the ribonuclease III family.</text>
</comment>
<comment type="caution">
    <text evidence="9">The sequence shown here is derived from an EMBL/GenBank/DDBJ whole genome shotgun (WGS) entry which is preliminary data.</text>
</comment>
<name>A0A8K1CQJ0_PYTOL</name>
<keyword evidence="4" id="KW-0378">Hydrolase</keyword>
<dbReference type="GO" id="GO:0010468">
    <property type="term" value="P:regulation of gene expression"/>
    <property type="evidence" value="ECO:0007669"/>
    <property type="project" value="TreeGrafter"/>
</dbReference>
<dbReference type="InterPro" id="IPR014720">
    <property type="entry name" value="dsRBD_dom"/>
</dbReference>
<evidence type="ECO:0000313" key="9">
    <source>
        <dbReference type="EMBL" id="TMW67779.1"/>
    </source>
</evidence>
<reference evidence="9" key="1">
    <citation type="submission" date="2019-03" db="EMBL/GenBank/DDBJ databases">
        <title>Long read genome sequence of the mycoparasitic Pythium oligandrum ATCC 38472 isolated from sugarbeet rhizosphere.</title>
        <authorList>
            <person name="Gaulin E."/>
        </authorList>
    </citation>
    <scope>NUCLEOTIDE SEQUENCE</scope>
    <source>
        <strain evidence="9">ATCC 38472_TT</strain>
    </source>
</reference>
<dbReference type="AlphaFoldDB" id="A0A8K1CQJ0"/>
<keyword evidence="3" id="KW-0255">Endonuclease</keyword>
<dbReference type="PANTHER" id="PTHR11207:SF0">
    <property type="entry name" value="RIBONUCLEASE 3"/>
    <property type="match status" value="1"/>
</dbReference>
<dbReference type="GO" id="GO:0003725">
    <property type="term" value="F:double-stranded RNA binding"/>
    <property type="evidence" value="ECO:0007669"/>
    <property type="project" value="TreeGrafter"/>
</dbReference>
<dbReference type="GO" id="GO:0005634">
    <property type="term" value="C:nucleus"/>
    <property type="evidence" value="ECO:0007669"/>
    <property type="project" value="TreeGrafter"/>
</dbReference>
<dbReference type="PANTHER" id="PTHR11207">
    <property type="entry name" value="RIBONUCLEASE III"/>
    <property type="match status" value="1"/>
</dbReference>
<dbReference type="GO" id="GO:0006364">
    <property type="term" value="P:rRNA processing"/>
    <property type="evidence" value="ECO:0007669"/>
    <property type="project" value="InterPro"/>
</dbReference>
<dbReference type="OrthoDB" id="67027at2759"/>
<evidence type="ECO:0000256" key="3">
    <source>
        <dbReference type="ARBA" id="ARBA00022759"/>
    </source>
</evidence>
<dbReference type="EMBL" id="SPLM01000003">
    <property type="protein sequence ID" value="TMW67779.1"/>
    <property type="molecule type" value="Genomic_DNA"/>
</dbReference>
<evidence type="ECO:0000256" key="1">
    <source>
        <dbReference type="ARBA" id="ARBA00010183"/>
    </source>
</evidence>
<keyword evidence="10" id="KW-1185">Reference proteome</keyword>
<dbReference type="HAMAP" id="MF_00104">
    <property type="entry name" value="RNase_III"/>
    <property type="match status" value="1"/>
</dbReference>
<dbReference type="Gene3D" id="3.30.160.20">
    <property type="match status" value="1"/>
</dbReference>
<dbReference type="GO" id="GO:0004525">
    <property type="term" value="F:ribonuclease III activity"/>
    <property type="evidence" value="ECO:0007669"/>
    <property type="project" value="InterPro"/>
</dbReference>